<proteinExistence type="predicted"/>
<feature type="compositionally biased region" description="Pro residues" evidence="1">
    <location>
        <begin position="480"/>
        <end position="500"/>
    </location>
</feature>
<dbReference type="Pfam" id="PF06974">
    <property type="entry name" value="WS_DGAT_C"/>
    <property type="match status" value="1"/>
</dbReference>
<dbReference type="GO" id="GO:0019432">
    <property type="term" value="P:triglyceride biosynthetic process"/>
    <property type="evidence" value="ECO:0007669"/>
    <property type="project" value="TreeGrafter"/>
</dbReference>
<evidence type="ECO:0000313" key="3">
    <source>
        <dbReference type="EMBL" id="KAG8223342.1"/>
    </source>
</evidence>
<dbReference type="InterPro" id="IPR009721">
    <property type="entry name" value="O-acyltransferase_WSD1_C"/>
</dbReference>
<gene>
    <name evidence="3" type="ORF">J437_LFUL001220</name>
</gene>
<feature type="domain" description="O-acyltransferase WSD1 C-terminal" evidence="2">
    <location>
        <begin position="309"/>
        <end position="445"/>
    </location>
</feature>
<name>A0A8K0NVN4_LADFU</name>
<evidence type="ECO:0000313" key="4">
    <source>
        <dbReference type="Proteomes" id="UP000792457"/>
    </source>
</evidence>
<feature type="region of interest" description="Disordered" evidence="1">
    <location>
        <begin position="458"/>
        <end position="567"/>
    </location>
</feature>
<dbReference type="AlphaFoldDB" id="A0A8K0NVN4"/>
<accession>A0A8K0NVN4</accession>
<feature type="compositionally biased region" description="Polar residues" evidence="1">
    <location>
        <begin position="461"/>
        <end position="470"/>
    </location>
</feature>
<comment type="caution">
    <text evidence="3">The sequence shown here is derived from an EMBL/GenBank/DDBJ whole genome shotgun (WGS) entry which is preliminary data.</text>
</comment>
<evidence type="ECO:0000256" key="1">
    <source>
        <dbReference type="SAM" id="MobiDB-lite"/>
    </source>
</evidence>
<dbReference type="GO" id="GO:0005886">
    <property type="term" value="C:plasma membrane"/>
    <property type="evidence" value="ECO:0007669"/>
    <property type="project" value="TreeGrafter"/>
</dbReference>
<keyword evidence="4" id="KW-1185">Reference proteome</keyword>
<dbReference type="PANTHER" id="PTHR31650">
    <property type="entry name" value="O-ACYLTRANSFERASE (WSD1-LIKE) FAMILY PROTEIN"/>
    <property type="match status" value="1"/>
</dbReference>
<dbReference type="PANTHER" id="PTHR31650:SF1">
    <property type="entry name" value="WAX ESTER SYNTHASE_DIACYLGLYCEROL ACYLTRANSFERASE 4-RELATED"/>
    <property type="match status" value="1"/>
</dbReference>
<evidence type="ECO:0000259" key="2">
    <source>
        <dbReference type="Pfam" id="PF06974"/>
    </source>
</evidence>
<dbReference type="Proteomes" id="UP000792457">
    <property type="component" value="Unassembled WGS sequence"/>
</dbReference>
<dbReference type="OrthoDB" id="8196708at2759"/>
<reference evidence="3" key="1">
    <citation type="submission" date="2013-04" db="EMBL/GenBank/DDBJ databases">
        <authorList>
            <person name="Qu J."/>
            <person name="Murali S.C."/>
            <person name="Bandaranaike D."/>
            <person name="Bellair M."/>
            <person name="Blankenburg K."/>
            <person name="Chao H."/>
            <person name="Dinh H."/>
            <person name="Doddapaneni H."/>
            <person name="Downs B."/>
            <person name="Dugan-Rocha S."/>
            <person name="Elkadiri S."/>
            <person name="Gnanaolivu R.D."/>
            <person name="Hernandez B."/>
            <person name="Javaid M."/>
            <person name="Jayaseelan J.C."/>
            <person name="Lee S."/>
            <person name="Li M."/>
            <person name="Ming W."/>
            <person name="Munidasa M."/>
            <person name="Muniz J."/>
            <person name="Nguyen L."/>
            <person name="Ongeri F."/>
            <person name="Osuji N."/>
            <person name="Pu L.-L."/>
            <person name="Puazo M."/>
            <person name="Qu C."/>
            <person name="Quiroz J."/>
            <person name="Raj R."/>
            <person name="Weissenberger G."/>
            <person name="Xin Y."/>
            <person name="Zou X."/>
            <person name="Han Y."/>
            <person name="Richards S."/>
            <person name="Worley K."/>
            <person name="Muzny D."/>
            <person name="Gibbs R."/>
        </authorList>
    </citation>
    <scope>NUCLEOTIDE SEQUENCE</scope>
    <source>
        <strain evidence="3">Sampled in the wild</strain>
    </source>
</reference>
<protein>
    <recommendedName>
        <fullName evidence="2">O-acyltransferase WSD1 C-terminal domain-containing protein</fullName>
    </recommendedName>
</protein>
<dbReference type="InterPro" id="IPR045034">
    <property type="entry name" value="O-acyltransferase_WSD1-like"/>
</dbReference>
<organism evidence="3 4">
    <name type="scientific">Ladona fulva</name>
    <name type="common">Scarce chaser dragonfly</name>
    <name type="synonym">Libellula fulva</name>
    <dbReference type="NCBI Taxonomy" id="123851"/>
    <lineage>
        <taxon>Eukaryota</taxon>
        <taxon>Metazoa</taxon>
        <taxon>Ecdysozoa</taxon>
        <taxon>Arthropoda</taxon>
        <taxon>Hexapoda</taxon>
        <taxon>Insecta</taxon>
        <taxon>Pterygota</taxon>
        <taxon>Palaeoptera</taxon>
        <taxon>Odonata</taxon>
        <taxon>Epiprocta</taxon>
        <taxon>Anisoptera</taxon>
        <taxon>Libelluloidea</taxon>
        <taxon>Libellulidae</taxon>
        <taxon>Ladona</taxon>
    </lineage>
</organism>
<dbReference type="GO" id="GO:0008374">
    <property type="term" value="F:O-acyltransferase activity"/>
    <property type="evidence" value="ECO:0007669"/>
    <property type="project" value="InterPro"/>
</dbReference>
<reference evidence="3" key="2">
    <citation type="submission" date="2017-10" db="EMBL/GenBank/DDBJ databases">
        <title>Ladona fulva Genome sequencing and assembly.</title>
        <authorList>
            <person name="Murali S."/>
            <person name="Richards S."/>
            <person name="Bandaranaike D."/>
            <person name="Bellair M."/>
            <person name="Blankenburg K."/>
            <person name="Chao H."/>
            <person name="Dinh H."/>
            <person name="Doddapaneni H."/>
            <person name="Dugan-Rocha S."/>
            <person name="Elkadiri S."/>
            <person name="Gnanaolivu R."/>
            <person name="Hernandez B."/>
            <person name="Skinner E."/>
            <person name="Javaid M."/>
            <person name="Lee S."/>
            <person name="Li M."/>
            <person name="Ming W."/>
            <person name="Munidasa M."/>
            <person name="Muniz J."/>
            <person name="Nguyen L."/>
            <person name="Hughes D."/>
            <person name="Osuji N."/>
            <person name="Pu L.-L."/>
            <person name="Puazo M."/>
            <person name="Qu C."/>
            <person name="Quiroz J."/>
            <person name="Raj R."/>
            <person name="Weissenberger G."/>
            <person name="Xin Y."/>
            <person name="Zou X."/>
            <person name="Han Y."/>
            <person name="Worley K."/>
            <person name="Muzny D."/>
            <person name="Gibbs R."/>
        </authorList>
    </citation>
    <scope>NUCLEOTIDE SEQUENCE</scope>
    <source>
        <strain evidence="3">Sampled in the wild</strain>
    </source>
</reference>
<dbReference type="EMBL" id="KZ308157">
    <property type="protein sequence ID" value="KAG8223342.1"/>
    <property type="molecule type" value="Genomic_DNA"/>
</dbReference>
<sequence>MALAEIVLSKELFPLMGISMRILSAYEYVSDIVSKYLPPNVPPWQATIIPVFSPEERYFILLRLHHLACKGFVLDHLQKAVIAGEEPLISCPPSSLLPPSPDTTPLSVVPTPTLTPPSPDKLSTPRAKALWSLASHIRTSLSLAWSEVSAPSSVSQTLYSMGGMMLGLASEARNLARREGTTYELVREAMAEALFLMGVAFEGPMILLRELLPDRPEPHDHSPRRQSGHHLQSVSLCGRKAVAWSDPAPVELVNKICAATGSSNTEVLLTAASGALRQFFRQSGLPTPGVVTAALPLPLSIKGEDGDGGFALIALPTREEDGSAALDDLRKQLREQKKRPASLLLSAWLSENAARILPSFAIRLLLNALTRKYSVTISNIPAGSSGFRLWGQDIESLLYWRPQQANTSMSLSLMTYKGSVRLGVMADQQLSPQHSAIATAFVPQLCDLAVSVGVPRERLPSASTRPTSPRGSPWISPLASPRPSPKPSPKTSPDPSPPIPRKTKATFLELPPAQPRRRRGDSGGSGCESDESSESSASGSFRKQNEERAAALESAVAHKFRGAIDSD</sequence>